<accession>A0ABS2RP40</accession>
<dbReference type="SUPFAM" id="SSF55729">
    <property type="entry name" value="Acyl-CoA N-acyltransferases (Nat)"/>
    <property type="match status" value="1"/>
</dbReference>
<evidence type="ECO:0000313" key="4">
    <source>
        <dbReference type="EMBL" id="MBM7800337.1"/>
    </source>
</evidence>
<keyword evidence="5" id="KW-1185">Reference proteome</keyword>
<dbReference type="EMBL" id="JAFBCF010000001">
    <property type="protein sequence ID" value="MBM7800337.1"/>
    <property type="molecule type" value="Genomic_DNA"/>
</dbReference>
<dbReference type="Proteomes" id="UP000704762">
    <property type="component" value="Unassembled WGS sequence"/>
</dbReference>
<dbReference type="InterPro" id="IPR050832">
    <property type="entry name" value="Bact_Acetyltransf"/>
</dbReference>
<gene>
    <name evidence="4" type="ORF">JOE57_003258</name>
</gene>
<protein>
    <submittedName>
        <fullName evidence="4">GNAT superfamily N-acetyltransferase</fullName>
    </submittedName>
</protein>
<feature type="domain" description="N-acetyltransferase" evidence="3">
    <location>
        <begin position="16"/>
        <end position="189"/>
    </location>
</feature>
<dbReference type="Gene3D" id="3.40.630.30">
    <property type="match status" value="1"/>
</dbReference>
<proteinExistence type="predicted"/>
<dbReference type="CDD" id="cd04301">
    <property type="entry name" value="NAT_SF"/>
    <property type="match status" value="1"/>
</dbReference>
<dbReference type="RefSeq" id="WP_338041350.1">
    <property type="nucleotide sequence ID" value="NZ_BAAAQP010000003.1"/>
</dbReference>
<evidence type="ECO:0000256" key="1">
    <source>
        <dbReference type="ARBA" id="ARBA00022679"/>
    </source>
</evidence>
<dbReference type="InterPro" id="IPR016181">
    <property type="entry name" value="Acyl_CoA_acyltransferase"/>
</dbReference>
<evidence type="ECO:0000256" key="2">
    <source>
        <dbReference type="ARBA" id="ARBA00023315"/>
    </source>
</evidence>
<reference evidence="4 5" key="1">
    <citation type="submission" date="2021-01" db="EMBL/GenBank/DDBJ databases">
        <title>Sequencing the genomes of 1000 actinobacteria strains.</title>
        <authorList>
            <person name="Klenk H.-P."/>
        </authorList>
    </citation>
    <scope>NUCLEOTIDE SEQUENCE [LARGE SCALE GENOMIC DNA]</scope>
    <source>
        <strain evidence="4 5">DSM 18662</strain>
    </source>
</reference>
<keyword evidence="1" id="KW-0808">Transferase</keyword>
<dbReference type="PROSITE" id="PS51186">
    <property type="entry name" value="GNAT"/>
    <property type="match status" value="1"/>
</dbReference>
<dbReference type="InterPro" id="IPR000182">
    <property type="entry name" value="GNAT_dom"/>
</dbReference>
<name>A0ABS2RP40_9ACTN</name>
<comment type="caution">
    <text evidence="4">The sequence shown here is derived from an EMBL/GenBank/DDBJ whole genome shotgun (WGS) entry which is preliminary data.</text>
</comment>
<dbReference type="Pfam" id="PF00583">
    <property type="entry name" value="Acetyltransf_1"/>
    <property type="match status" value="1"/>
</dbReference>
<keyword evidence="2" id="KW-0012">Acyltransferase</keyword>
<evidence type="ECO:0000313" key="5">
    <source>
        <dbReference type="Proteomes" id="UP000704762"/>
    </source>
</evidence>
<evidence type="ECO:0000259" key="3">
    <source>
        <dbReference type="PROSITE" id="PS51186"/>
    </source>
</evidence>
<sequence length="190" mass="20675">MTTPDSAPDSAGRLADSVRLALASEARAIAELQRRSWSAQLPAELVQGLLAEVDLVAMTEAWEQAIHRPPEARFRVLVAVADRRVVGFASTIPSPDPDADARNDGLIDEFLIDPPAQRRGHGSRLLNACVDTLRADGFSRATRWLSSTDDVSRAFLTGAGWAPDGSHREIGPDDESVRIKQVRMHTDISD</sequence>
<organism evidence="4 5">
    <name type="scientific">Microlunatus panaciterrae</name>
    <dbReference type="NCBI Taxonomy" id="400768"/>
    <lineage>
        <taxon>Bacteria</taxon>
        <taxon>Bacillati</taxon>
        <taxon>Actinomycetota</taxon>
        <taxon>Actinomycetes</taxon>
        <taxon>Propionibacteriales</taxon>
        <taxon>Propionibacteriaceae</taxon>
        <taxon>Microlunatus</taxon>
    </lineage>
</organism>
<dbReference type="PANTHER" id="PTHR43877">
    <property type="entry name" value="AMINOALKYLPHOSPHONATE N-ACETYLTRANSFERASE-RELATED-RELATED"/>
    <property type="match status" value="1"/>
</dbReference>